<comment type="caution">
    <text evidence="9">The sequence shown here is derived from an EMBL/GenBank/DDBJ whole genome shotgun (WGS) entry which is preliminary data.</text>
</comment>
<name>A0AAV3Q2T8_LITER</name>
<dbReference type="PRINTS" id="PR00405">
    <property type="entry name" value="REVINTRACTNG"/>
</dbReference>
<dbReference type="InterPro" id="IPR038508">
    <property type="entry name" value="ArfGAP_dom_sf"/>
</dbReference>
<evidence type="ECO:0000256" key="3">
    <source>
        <dbReference type="ARBA" id="ARBA00022771"/>
    </source>
</evidence>
<dbReference type="Pfam" id="PF01412">
    <property type="entry name" value="ArfGap"/>
    <property type="match status" value="1"/>
</dbReference>
<dbReference type="InterPro" id="IPR000008">
    <property type="entry name" value="C2_dom"/>
</dbReference>
<dbReference type="Pfam" id="PF00168">
    <property type="entry name" value="C2"/>
    <property type="match status" value="1"/>
</dbReference>
<keyword evidence="2" id="KW-0479">Metal-binding</keyword>
<evidence type="ECO:0000313" key="9">
    <source>
        <dbReference type="EMBL" id="GAA0158389.1"/>
    </source>
</evidence>
<evidence type="ECO:0000256" key="6">
    <source>
        <dbReference type="SAM" id="MobiDB-lite"/>
    </source>
</evidence>
<dbReference type="Proteomes" id="UP001454036">
    <property type="component" value="Unassembled WGS sequence"/>
</dbReference>
<dbReference type="Gene3D" id="2.60.40.150">
    <property type="entry name" value="C2 domain"/>
    <property type="match status" value="1"/>
</dbReference>
<feature type="region of interest" description="Disordered" evidence="6">
    <location>
        <begin position="350"/>
        <end position="371"/>
    </location>
</feature>
<dbReference type="FunFam" id="1.10.220.150:FF:000009">
    <property type="entry name" value="stromal membrane-associated protein 1 isoform X1"/>
    <property type="match status" value="1"/>
</dbReference>
<dbReference type="PROSITE" id="PS50115">
    <property type="entry name" value="ARFGAP"/>
    <property type="match status" value="1"/>
</dbReference>
<dbReference type="InterPro" id="IPR037278">
    <property type="entry name" value="ARFGAP/RecO"/>
</dbReference>
<accession>A0AAV3Q2T8</accession>
<evidence type="ECO:0000256" key="2">
    <source>
        <dbReference type="ARBA" id="ARBA00022723"/>
    </source>
</evidence>
<dbReference type="EMBL" id="BAABME010003337">
    <property type="protein sequence ID" value="GAA0158389.1"/>
    <property type="molecule type" value="Genomic_DNA"/>
</dbReference>
<protein>
    <submittedName>
        <fullName evidence="9">GTPase-activating protein</fullName>
    </submittedName>
</protein>
<keyword evidence="1" id="KW-0343">GTPase activation</keyword>
<evidence type="ECO:0000259" key="8">
    <source>
        <dbReference type="PROSITE" id="PS50115"/>
    </source>
</evidence>
<sequence>MENLLGNMFDMSLQQKDNAQVYDETSEGGCCLYDLLQMESASHWGSHLVKEEQDGSPMSPQKRLEKLLSESGNDFCADCGSPDPKWVSFNLGVFICIKCSGVHRSLGAHISKILSVKLDDWTDEQVDTLMELGGNRVANMNFEACLTKNSLKPKPDATIEERTHFIKKKYVEKQFMNSELALSPAFSCAPSLSSASGRSLTSLLDTRLIDKPSSSYHIHGLGHAFRHHTFRHSRKKSEHMSKKSHSMAGMIEFLGLIKVNVVRGTNLAVRDMVSSDPYVILALGNQSMKTRVIKNSLNPVWNECLMLSIPEDIPPLKLLVYDKDKFSTDDFMGDAAIDIHPLVSAARAFESSELQPGERNSNKESTRGTDGMITLEEGKVKQEVVVKLQNVERGQIEIGLECVPLTQ</sequence>
<feature type="domain" description="Arf-GAP" evidence="8">
    <location>
        <begin position="61"/>
        <end position="183"/>
    </location>
</feature>
<dbReference type="SMART" id="SM00105">
    <property type="entry name" value="ArfGap"/>
    <property type="match status" value="1"/>
</dbReference>
<keyword evidence="4" id="KW-0862">Zinc</keyword>
<evidence type="ECO:0000256" key="1">
    <source>
        <dbReference type="ARBA" id="ARBA00022468"/>
    </source>
</evidence>
<proteinExistence type="predicted"/>
<dbReference type="GO" id="GO:0008270">
    <property type="term" value="F:zinc ion binding"/>
    <property type="evidence" value="ECO:0007669"/>
    <property type="project" value="UniProtKB-KW"/>
</dbReference>
<dbReference type="PANTHER" id="PTHR46220">
    <property type="entry name" value="ADP-RIBOSYLATION FACTOR GTPASE-ACTIVATING PROTEIN AGD12"/>
    <property type="match status" value="1"/>
</dbReference>
<dbReference type="GO" id="GO:0005543">
    <property type="term" value="F:phospholipid binding"/>
    <property type="evidence" value="ECO:0007669"/>
    <property type="project" value="InterPro"/>
</dbReference>
<dbReference type="Gene3D" id="1.10.220.150">
    <property type="entry name" value="Arf GTPase activating protein"/>
    <property type="match status" value="1"/>
</dbReference>
<dbReference type="SUPFAM" id="SSF49562">
    <property type="entry name" value="C2 domain (Calcium/lipid-binding domain, CaLB)"/>
    <property type="match status" value="1"/>
</dbReference>
<keyword evidence="10" id="KW-1185">Reference proteome</keyword>
<reference evidence="9 10" key="1">
    <citation type="submission" date="2024-01" db="EMBL/GenBank/DDBJ databases">
        <title>The complete chloroplast genome sequence of Lithospermum erythrorhizon: insights into the phylogenetic relationship among Boraginaceae species and the maternal lineages of purple gromwells.</title>
        <authorList>
            <person name="Okada T."/>
            <person name="Watanabe K."/>
        </authorList>
    </citation>
    <scope>NUCLEOTIDE SEQUENCE [LARGE SCALE GENOMIC DNA]</scope>
</reference>
<dbReference type="AlphaFoldDB" id="A0AAV3Q2T8"/>
<dbReference type="CDD" id="cd04038">
    <property type="entry name" value="C2_ArfGAP"/>
    <property type="match status" value="1"/>
</dbReference>
<evidence type="ECO:0000259" key="7">
    <source>
        <dbReference type="PROSITE" id="PS50004"/>
    </source>
</evidence>
<dbReference type="SMART" id="SM00239">
    <property type="entry name" value="C2"/>
    <property type="match status" value="1"/>
</dbReference>
<evidence type="ECO:0000256" key="5">
    <source>
        <dbReference type="PROSITE-ProRule" id="PRU00288"/>
    </source>
</evidence>
<evidence type="ECO:0000313" key="10">
    <source>
        <dbReference type="Proteomes" id="UP001454036"/>
    </source>
</evidence>
<gene>
    <name evidence="9" type="ORF">LIER_15433</name>
</gene>
<organism evidence="9 10">
    <name type="scientific">Lithospermum erythrorhizon</name>
    <name type="common">Purple gromwell</name>
    <name type="synonym">Lithospermum officinale var. erythrorhizon</name>
    <dbReference type="NCBI Taxonomy" id="34254"/>
    <lineage>
        <taxon>Eukaryota</taxon>
        <taxon>Viridiplantae</taxon>
        <taxon>Streptophyta</taxon>
        <taxon>Embryophyta</taxon>
        <taxon>Tracheophyta</taxon>
        <taxon>Spermatophyta</taxon>
        <taxon>Magnoliopsida</taxon>
        <taxon>eudicotyledons</taxon>
        <taxon>Gunneridae</taxon>
        <taxon>Pentapetalae</taxon>
        <taxon>asterids</taxon>
        <taxon>lamiids</taxon>
        <taxon>Boraginales</taxon>
        <taxon>Boraginaceae</taxon>
        <taxon>Boraginoideae</taxon>
        <taxon>Lithospermeae</taxon>
        <taxon>Lithospermum</taxon>
    </lineage>
</organism>
<dbReference type="CDD" id="cd08204">
    <property type="entry name" value="ArfGap"/>
    <property type="match status" value="1"/>
</dbReference>
<dbReference type="PROSITE" id="PS50004">
    <property type="entry name" value="C2"/>
    <property type="match status" value="1"/>
</dbReference>
<dbReference type="PANTHER" id="PTHR46220:SF2">
    <property type="entry name" value="ADP-RIBOSYLATION FACTOR GTPASE-ACTIVATING PROTEIN AGD11-RELATED"/>
    <property type="match status" value="1"/>
</dbReference>
<dbReference type="InterPro" id="IPR035892">
    <property type="entry name" value="C2_domain_sf"/>
</dbReference>
<dbReference type="InterPro" id="IPR044518">
    <property type="entry name" value="ARF_GAP_AGD11/12/13"/>
</dbReference>
<evidence type="ECO:0000256" key="4">
    <source>
        <dbReference type="ARBA" id="ARBA00022833"/>
    </source>
</evidence>
<dbReference type="InterPro" id="IPR001164">
    <property type="entry name" value="ArfGAP_dom"/>
</dbReference>
<dbReference type="SUPFAM" id="SSF57863">
    <property type="entry name" value="ArfGap/RecO-like zinc finger"/>
    <property type="match status" value="1"/>
</dbReference>
<feature type="domain" description="C2" evidence="7">
    <location>
        <begin position="237"/>
        <end position="352"/>
    </location>
</feature>
<dbReference type="GO" id="GO:0005096">
    <property type="term" value="F:GTPase activator activity"/>
    <property type="evidence" value="ECO:0007669"/>
    <property type="project" value="UniProtKB-KW"/>
</dbReference>
<keyword evidence="3 5" id="KW-0863">Zinc-finger</keyword>